<dbReference type="AlphaFoldDB" id="A0A7U2HZ10"/>
<dbReference type="Proteomes" id="UP000663193">
    <property type="component" value="Chromosome 5"/>
</dbReference>
<evidence type="ECO:0000256" key="1">
    <source>
        <dbReference type="SAM" id="MobiDB-lite"/>
    </source>
</evidence>
<evidence type="ECO:0000313" key="3">
    <source>
        <dbReference type="Proteomes" id="UP000663193"/>
    </source>
</evidence>
<dbReference type="VEuPathDB" id="FungiDB:JI435_407600"/>
<gene>
    <name evidence="2" type="ORF">JI435_407600</name>
</gene>
<feature type="region of interest" description="Disordered" evidence="1">
    <location>
        <begin position="1"/>
        <end position="28"/>
    </location>
</feature>
<name>A0A7U2HZ10_PHANO</name>
<evidence type="ECO:0000313" key="2">
    <source>
        <dbReference type="EMBL" id="QRC95609.1"/>
    </source>
</evidence>
<proteinExistence type="predicted"/>
<keyword evidence="3" id="KW-1185">Reference proteome</keyword>
<sequence>MTHPASNQHASRRAAEQSSRSHARPHGLAAVGDAPRLFCLKCWPVDQDR</sequence>
<accession>A0A7U2HZ10</accession>
<dbReference type="EMBL" id="CP069027">
    <property type="protein sequence ID" value="QRC95609.1"/>
    <property type="molecule type" value="Genomic_DNA"/>
</dbReference>
<organism evidence="2 3">
    <name type="scientific">Phaeosphaeria nodorum (strain SN15 / ATCC MYA-4574 / FGSC 10173)</name>
    <name type="common">Glume blotch fungus</name>
    <name type="synonym">Parastagonospora nodorum</name>
    <dbReference type="NCBI Taxonomy" id="321614"/>
    <lineage>
        <taxon>Eukaryota</taxon>
        <taxon>Fungi</taxon>
        <taxon>Dikarya</taxon>
        <taxon>Ascomycota</taxon>
        <taxon>Pezizomycotina</taxon>
        <taxon>Dothideomycetes</taxon>
        <taxon>Pleosporomycetidae</taxon>
        <taxon>Pleosporales</taxon>
        <taxon>Pleosporineae</taxon>
        <taxon>Phaeosphaeriaceae</taxon>
        <taxon>Parastagonospora</taxon>
    </lineage>
</organism>
<reference evidence="3" key="1">
    <citation type="journal article" date="2021" name="BMC Genomics">
        <title>Chromosome-level genome assembly and manually-curated proteome of model necrotroph Parastagonospora nodorum Sn15 reveals a genome-wide trove of candidate effector homologs, and redundancy of virulence-related functions within an accessory chromosome.</title>
        <authorList>
            <person name="Bertazzoni S."/>
            <person name="Jones D.A.B."/>
            <person name="Phan H.T."/>
            <person name="Tan K.-C."/>
            <person name="Hane J.K."/>
        </authorList>
    </citation>
    <scope>NUCLEOTIDE SEQUENCE [LARGE SCALE GENOMIC DNA]</scope>
    <source>
        <strain evidence="3">SN15 / ATCC MYA-4574 / FGSC 10173)</strain>
    </source>
</reference>
<protein>
    <submittedName>
        <fullName evidence="2">Uncharacterized protein</fullName>
    </submittedName>
</protein>